<dbReference type="InterPro" id="IPR038175">
    <property type="entry name" value="CBM21_dom_sf"/>
</dbReference>
<organism evidence="3 4">
    <name type="scientific">Scleropages formosus</name>
    <name type="common">Asian bonytongue</name>
    <name type="synonym">Osteoglossum formosum</name>
    <dbReference type="NCBI Taxonomy" id="113540"/>
    <lineage>
        <taxon>Eukaryota</taxon>
        <taxon>Metazoa</taxon>
        <taxon>Chordata</taxon>
        <taxon>Craniata</taxon>
        <taxon>Vertebrata</taxon>
        <taxon>Euteleostomi</taxon>
        <taxon>Actinopterygii</taxon>
        <taxon>Neopterygii</taxon>
        <taxon>Teleostei</taxon>
        <taxon>Osteoglossocephala</taxon>
        <taxon>Osteoglossomorpha</taxon>
        <taxon>Osteoglossiformes</taxon>
        <taxon>Osteoglossidae</taxon>
        <taxon>Scleropages</taxon>
    </lineage>
</organism>
<dbReference type="PANTHER" id="PTHR12307:SF15">
    <property type="entry name" value="PROTEIN PHOSPHATASE 1 REGULATORY SUBUNIT 3C"/>
    <property type="match status" value="1"/>
</dbReference>
<feature type="compositionally biased region" description="Basic residues" evidence="1">
    <location>
        <begin position="112"/>
        <end position="124"/>
    </location>
</feature>
<sequence>VPCSRVMLQVPERCCFQPTVMPLNLEVQLCVSQNAPLQHLSAISSLKLLQPYDYLIATSCDKGSLNQEKKRVTFSDSKGLPLTMVRYLSNSKDSMSSESEEDLEVAPGQGAKQKRRLGRRRRKLRPDFHKPKGDHLVQLEECVTMPQIFSGTVRVRNTGSQKAVNICATFDSWHSYCHVPCTPLQQNQEGGTTSLFAFSIPLPLNLNPRGRFEFYVYHPGAYSFPVWNNNMGQNSGQEILSTQSSVTLRTLQSRIRRCVQPGDAGHWLNSPMSELLNLNLSLV</sequence>
<dbReference type="InterPro" id="IPR005036">
    <property type="entry name" value="CBM21_dom"/>
</dbReference>
<evidence type="ECO:0000313" key="4">
    <source>
        <dbReference type="Proteomes" id="UP000694397"/>
    </source>
</evidence>
<keyword evidence="4" id="KW-1185">Reference proteome</keyword>
<evidence type="ECO:0000256" key="1">
    <source>
        <dbReference type="SAM" id="MobiDB-lite"/>
    </source>
</evidence>
<name>A0A8C9U1M9_SCLFO</name>
<dbReference type="Gene3D" id="2.60.40.2440">
    <property type="entry name" value="Carbohydrate binding type-21 domain"/>
    <property type="match status" value="1"/>
</dbReference>
<dbReference type="Pfam" id="PF03370">
    <property type="entry name" value="CBM_21"/>
    <property type="match status" value="1"/>
</dbReference>
<reference evidence="3" key="2">
    <citation type="submission" date="2025-08" db="UniProtKB">
        <authorList>
            <consortium name="Ensembl"/>
        </authorList>
    </citation>
    <scope>IDENTIFICATION</scope>
</reference>
<dbReference type="GO" id="GO:0008157">
    <property type="term" value="F:protein phosphatase 1 binding"/>
    <property type="evidence" value="ECO:0007669"/>
    <property type="project" value="TreeGrafter"/>
</dbReference>
<dbReference type="GO" id="GO:0000164">
    <property type="term" value="C:protein phosphatase type 1 complex"/>
    <property type="evidence" value="ECO:0007669"/>
    <property type="project" value="TreeGrafter"/>
</dbReference>
<dbReference type="InterPro" id="IPR050782">
    <property type="entry name" value="PP1_regulatory_subunit_3"/>
</dbReference>
<evidence type="ECO:0000259" key="2">
    <source>
        <dbReference type="Pfam" id="PF03370"/>
    </source>
</evidence>
<dbReference type="GO" id="GO:0005979">
    <property type="term" value="P:regulation of glycogen biosynthetic process"/>
    <property type="evidence" value="ECO:0007669"/>
    <property type="project" value="TreeGrafter"/>
</dbReference>
<reference evidence="3 4" key="1">
    <citation type="submission" date="2019-04" db="EMBL/GenBank/DDBJ databases">
        <authorList>
            <consortium name="Wellcome Sanger Institute Data Sharing"/>
        </authorList>
    </citation>
    <scope>NUCLEOTIDE SEQUENCE [LARGE SCALE GENOMIC DNA]</scope>
</reference>
<dbReference type="Ensembl" id="ENSSFOT00015075689.1">
    <property type="protein sequence ID" value="ENSSFOP00015055475.1"/>
    <property type="gene ID" value="ENSSFOG00015029707.1"/>
</dbReference>
<proteinExistence type="predicted"/>
<dbReference type="GO" id="GO:2001069">
    <property type="term" value="F:glycogen binding"/>
    <property type="evidence" value="ECO:0007669"/>
    <property type="project" value="TreeGrafter"/>
</dbReference>
<evidence type="ECO:0000313" key="3">
    <source>
        <dbReference type="Ensembl" id="ENSSFOP00015055475.1"/>
    </source>
</evidence>
<dbReference type="AlphaFoldDB" id="A0A8C9U1M9"/>
<feature type="domain" description="CBM21" evidence="2">
    <location>
        <begin position="135"/>
        <end position="234"/>
    </location>
</feature>
<accession>A0A8C9U1M9</accession>
<protein>
    <recommendedName>
        <fullName evidence="2">CBM21 domain-containing protein</fullName>
    </recommendedName>
</protein>
<feature type="region of interest" description="Disordered" evidence="1">
    <location>
        <begin position="91"/>
        <end position="130"/>
    </location>
</feature>
<dbReference type="GeneTree" id="ENSGT00940000155648"/>
<reference evidence="3" key="3">
    <citation type="submission" date="2025-09" db="UniProtKB">
        <authorList>
            <consortium name="Ensembl"/>
        </authorList>
    </citation>
    <scope>IDENTIFICATION</scope>
</reference>
<dbReference type="Proteomes" id="UP000694397">
    <property type="component" value="Chromosome 6"/>
</dbReference>
<dbReference type="PANTHER" id="PTHR12307">
    <property type="entry name" value="PROTEIN PHOSPHATASE 1 REGULATORY SUBUNIT"/>
    <property type="match status" value="1"/>
</dbReference>